<organism evidence="1 2">
    <name type="scientific">Ensifer adhaerens</name>
    <name type="common">Sinorhizobium morelense</name>
    <dbReference type="NCBI Taxonomy" id="106592"/>
    <lineage>
        <taxon>Bacteria</taxon>
        <taxon>Pseudomonadati</taxon>
        <taxon>Pseudomonadota</taxon>
        <taxon>Alphaproteobacteria</taxon>
        <taxon>Hyphomicrobiales</taxon>
        <taxon>Rhizobiaceae</taxon>
        <taxon>Sinorhizobium/Ensifer group</taxon>
        <taxon>Ensifer</taxon>
    </lineage>
</organism>
<gene>
    <name evidence="1" type="ORF">J2Z19_004241</name>
</gene>
<sequence length="230" mass="24707">MTVPEYVRCDSNSRVIVVKNSSLLESSTRRRGRPRAFDRDVALAAAGETFWRLGYEGASIADLTAAMGITPQSLYAAFVSKAELYREALERYRQEEGAAAGRSLNGEGHVVDAIARLLRISAHEFSLPGRPKGCMISTAVLTCAVENDAIARHVTALRSQTLAALEARLRRGIEEGELQEHTDAGGLARFIGAILQGMTVQAQDGAGEADLLPIAEFAIAEVARHCRAAA</sequence>
<protein>
    <submittedName>
        <fullName evidence="1">AcrR family transcriptional regulator</fullName>
    </submittedName>
</protein>
<comment type="caution">
    <text evidence="1">The sequence shown here is derived from an EMBL/GenBank/DDBJ whole genome shotgun (WGS) entry which is preliminary data.</text>
</comment>
<keyword evidence="2" id="KW-1185">Reference proteome</keyword>
<name>A0ACC5T076_ENSAD</name>
<accession>A0ACC5T076</accession>
<evidence type="ECO:0000313" key="1">
    <source>
        <dbReference type="EMBL" id="MBP1874515.1"/>
    </source>
</evidence>
<dbReference type="Proteomes" id="UP000823773">
    <property type="component" value="Unassembled WGS sequence"/>
</dbReference>
<dbReference type="EMBL" id="JAGGJR010000007">
    <property type="protein sequence ID" value="MBP1874515.1"/>
    <property type="molecule type" value="Genomic_DNA"/>
</dbReference>
<proteinExistence type="predicted"/>
<reference evidence="1" key="1">
    <citation type="submission" date="2021-03" db="EMBL/GenBank/DDBJ databases">
        <title>Genomic Encyclopedia of Type Strains, Phase IV (KMG-IV): sequencing the most valuable type-strain genomes for metagenomic binning, comparative biology and taxonomic classification.</title>
        <authorList>
            <person name="Goeker M."/>
        </authorList>
    </citation>
    <scope>NUCLEOTIDE SEQUENCE</scope>
    <source>
        <strain evidence="1">DSM 18131</strain>
    </source>
</reference>
<evidence type="ECO:0000313" key="2">
    <source>
        <dbReference type="Proteomes" id="UP000823773"/>
    </source>
</evidence>